<organism evidence="2 3">
    <name type="scientific">Acanthaster planci</name>
    <name type="common">Crown-of-thorns starfish</name>
    <dbReference type="NCBI Taxonomy" id="133434"/>
    <lineage>
        <taxon>Eukaryota</taxon>
        <taxon>Metazoa</taxon>
        <taxon>Echinodermata</taxon>
        <taxon>Eleutherozoa</taxon>
        <taxon>Asterozoa</taxon>
        <taxon>Asteroidea</taxon>
        <taxon>Valvatacea</taxon>
        <taxon>Valvatida</taxon>
        <taxon>Acanthasteridae</taxon>
        <taxon>Acanthaster</taxon>
    </lineage>
</organism>
<feature type="region of interest" description="Disordered" evidence="1">
    <location>
        <begin position="253"/>
        <end position="346"/>
    </location>
</feature>
<sequence length="470" mass="52983">MFSRAVSDINWSAESYSTRDLMSKYPAPLLVRVTQGHCGLEDVDSLGQGQVIRIHQWLKQQRVIAIDSRGRPLSIPLDFNIPFEVLPDRKRSLFKRKTMFLVDIIRQYPLPKKVRFSSSHLTLSDALEGARLGIRMTLEALELIRIQEEVYLRGNAVNFGDLDPSILSIPVHHDLEMSLALGLRSSERDWHRLMRELDNVVAKKVRFPAVQGNNKITICSSEVDDENSHKLTRKNPVVQRRQQSLGRTYGTLRKKTAEKEHKQRPYDVSEKMGSLVPNGMSTSDVRGTNRRFVKRNEARRKQGIDRTDTVSISGTSTSATSVSESVTDDMSSVFPSSNSEVSNMEGEFDDDISDITTEDDIVDVYTPTPFFGSVSTLSKGLFRPEYWSGRYMDDSYHAHHAKRGSNNKSGHGRRLSTATSFSMNDINIILGGLDGKRDKNVTSHQRDPPDGRSLHSGRDIDDDANESTDL</sequence>
<feature type="compositionally biased region" description="Basic and acidic residues" evidence="1">
    <location>
        <begin position="255"/>
        <end position="270"/>
    </location>
</feature>
<feature type="compositionally biased region" description="Acidic residues" evidence="1">
    <location>
        <begin position="460"/>
        <end position="470"/>
    </location>
</feature>
<gene>
    <name evidence="3" type="primary">LOC110987413</name>
</gene>
<feature type="compositionally biased region" description="Basic and acidic residues" evidence="1">
    <location>
        <begin position="294"/>
        <end position="308"/>
    </location>
</feature>
<name>A0A8B7ZJL3_ACAPL</name>
<dbReference type="OMA" id="SSERDWH"/>
<keyword evidence="2" id="KW-1185">Reference proteome</keyword>
<evidence type="ECO:0000313" key="2">
    <source>
        <dbReference type="Proteomes" id="UP000694845"/>
    </source>
</evidence>
<dbReference type="OrthoDB" id="6077228at2759"/>
<dbReference type="InterPro" id="IPR052281">
    <property type="entry name" value="GAREM"/>
</dbReference>
<accession>A0A8B7ZJL3</accession>
<dbReference type="PANTHER" id="PTHR14454">
    <property type="entry name" value="GRB2-ASSOCIATED AND REGULATOR OF MAPK PROTEIN FAMILY MEMBER"/>
    <property type="match status" value="1"/>
</dbReference>
<protein>
    <submittedName>
        <fullName evidence="3">Uncharacterized protein LOC110987413</fullName>
    </submittedName>
</protein>
<evidence type="ECO:0000313" key="3">
    <source>
        <dbReference type="RefSeq" id="XP_022105823.1"/>
    </source>
</evidence>
<evidence type="ECO:0000256" key="1">
    <source>
        <dbReference type="SAM" id="MobiDB-lite"/>
    </source>
</evidence>
<proteinExistence type="predicted"/>
<dbReference type="KEGG" id="aplc:110987413"/>
<dbReference type="RefSeq" id="XP_022105823.1">
    <property type="nucleotide sequence ID" value="XM_022250131.1"/>
</dbReference>
<feature type="compositionally biased region" description="Low complexity" evidence="1">
    <location>
        <begin position="309"/>
        <end position="343"/>
    </location>
</feature>
<dbReference type="Proteomes" id="UP000694845">
    <property type="component" value="Unplaced"/>
</dbReference>
<dbReference type="AlphaFoldDB" id="A0A8B7ZJL3"/>
<feature type="compositionally biased region" description="Basic and acidic residues" evidence="1">
    <location>
        <begin position="434"/>
        <end position="459"/>
    </location>
</feature>
<reference evidence="3" key="1">
    <citation type="submission" date="2025-08" db="UniProtKB">
        <authorList>
            <consortium name="RefSeq"/>
        </authorList>
    </citation>
    <scope>IDENTIFICATION</scope>
</reference>
<dbReference type="GeneID" id="110987413"/>
<feature type="region of interest" description="Disordered" evidence="1">
    <location>
        <begin position="434"/>
        <end position="470"/>
    </location>
</feature>
<dbReference type="PANTHER" id="PTHR14454:SF11">
    <property type="entry name" value="SERRANO, ISOFORM F"/>
    <property type="match status" value="1"/>
</dbReference>